<evidence type="ECO:0000313" key="3">
    <source>
        <dbReference type="Proteomes" id="UP001355207"/>
    </source>
</evidence>
<proteinExistence type="predicted"/>
<evidence type="ECO:0000256" key="1">
    <source>
        <dbReference type="SAM" id="MobiDB-lite"/>
    </source>
</evidence>
<feature type="compositionally biased region" description="Low complexity" evidence="1">
    <location>
        <begin position="69"/>
        <end position="88"/>
    </location>
</feature>
<evidence type="ECO:0000313" key="2">
    <source>
        <dbReference type="EMBL" id="WWC92675.1"/>
    </source>
</evidence>
<feature type="region of interest" description="Disordered" evidence="1">
    <location>
        <begin position="738"/>
        <end position="768"/>
    </location>
</feature>
<feature type="region of interest" description="Disordered" evidence="1">
    <location>
        <begin position="59"/>
        <end position="123"/>
    </location>
</feature>
<feature type="compositionally biased region" description="Basic and acidic residues" evidence="1">
    <location>
        <begin position="486"/>
        <end position="510"/>
    </location>
</feature>
<name>A0AAX4K791_9TREE</name>
<feature type="region of interest" description="Disordered" evidence="1">
    <location>
        <begin position="401"/>
        <end position="613"/>
    </location>
</feature>
<feature type="compositionally biased region" description="Low complexity" evidence="1">
    <location>
        <begin position="11"/>
        <end position="45"/>
    </location>
</feature>
<dbReference type="AlphaFoldDB" id="A0AAX4K791"/>
<keyword evidence="3" id="KW-1185">Reference proteome</keyword>
<feature type="region of interest" description="Disordered" evidence="1">
    <location>
        <begin position="341"/>
        <end position="374"/>
    </location>
</feature>
<dbReference type="GeneID" id="91098302"/>
<organism evidence="2 3">
    <name type="scientific">Kwoniella dendrophila CBS 6074</name>
    <dbReference type="NCBI Taxonomy" id="1295534"/>
    <lineage>
        <taxon>Eukaryota</taxon>
        <taxon>Fungi</taxon>
        <taxon>Dikarya</taxon>
        <taxon>Basidiomycota</taxon>
        <taxon>Agaricomycotina</taxon>
        <taxon>Tremellomycetes</taxon>
        <taxon>Tremellales</taxon>
        <taxon>Cryptococcaceae</taxon>
        <taxon>Kwoniella</taxon>
    </lineage>
</organism>
<protein>
    <recommendedName>
        <fullName evidence="4">Something about silencing protein 4 domain-containing protein</fullName>
    </recommendedName>
</protein>
<feature type="compositionally biased region" description="Basic and acidic residues" evidence="1">
    <location>
        <begin position="93"/>
        <end position="108"/>
    </location>
</feature>
<dbReference type="Proteomes" id="UP001355207">
    <property type="component" value="Chromosome 11"/>
</dbReference>
<feature type="compositionally biased region" description="Polar residues" evidence="1">
    <location>
        <begin position="350"/>
        <end position="361"/>
    </location>
</feature>
<feature type="compositionally biased region" description="Low complexity" evidence="1">
    <location>
        <begin position="526"/>
        <end position="542"/>
    </location>
</feature>
<feature type="compositionally biased region" description="Low complexity" evidence="1">
    <location>
        <begin position="422"/>
        <end position="436"/>
    </location>
</feature>
<gene>
    <name evidence="2" type="ORF">L201_007634</name>
</gene>
<accession>A0AAX4K791</accession>
<feature type="compositionally biased region" description="Polar residues" evidence="1">
    <location>
        <begin position="412"/>
        <end position="421"/>
    </location>
</feature>
<feature type="compositionally biased region" description="Polar residues" evidence="1">
    <location>
        <begin position="595"/>
        <end position="605"/>
    </location>
</feature>
<feature type="compositionally biased region" description="Polar residues" evidence="1">
    <location>
        <begin position="562"/>
        <end position="573"/>
    </location>
</feature>
<dbReference type="RefSeq" id="XP_066079437.1">
    <property type="nucleotide sequence ID" value="XM_066223340.1"/>
</dbReference>
<feature type="region of interest" description="Disordered" evidence="1">
    <location>
        <begin position="1"/>
        <end position="45"/>
    </location>
</feature>
<dbReference type="EMBL" id="CP144108">
    <property type="protein sequence ID" value="WWC92675.1"/>
    <property type="molecule type" value="Genomic_DNA"/>
</dbReference>
<sequence length="884" mass="98932">MSPVKARVQPRRSISNGNNIASSSSSPITIKTATTTSSTSTKRIRIQRINQIQDVRLDIQNESSEAGPSSSKTSALSISKSKPSLKSITNVKQDVKGKGKEKPPERRVLPPRIRRSTGGGESMREVEEMIIDWLERCSEPSITPPDNLPIYLTSIPLSYVDPPVTQISFQQQRQQQHSEEQGITLTPNSKKSIKNPEDDGQFKEKIEVPEWVMVKAGEDDEEEAREELVFGNIANNNKGKGKVLVSPVKRLRRGGIGDELEEDTSDSYYISLHRKYEIFEKRQRIREKEKLQFERYKMKSRLELLKNLPKLTWSTILSTILQRSLTNYNLDSTITTKIQNDEKNDKDDNQASNNKVNNSLQRGGEKEKWLKGKQKIKEKGDDWLKRQLIKEGEEVMQRFDELLPPEQRKPKNSVTTSQNPESRLSTPSTRISSSPSLTPPPIVLPARVAALRDPPSTSTSSANKRKRKSSIILTPIANKSRSTKKKNIDQDHDMENDSPSRTRSNVEIRKSTRVLRTYGKRNRSESISLLDDSSSATTALSIHDSESDEDEYNHHEDEDEPVSSQEIIKSSSTKTRKAVVRTESPPEVVEIMNPPHQSISKPTLVSSSILPPPPLPKIQPKIKSKPINHTQQSIKAFFTPPKKPVSPLIAIKPLSLNGGPQTALPHPTPKTSTVRPSTTLMINPVKNPMPSPSSSPPQPFYPPITVSGLPCLIEAASKRESLNRGNNMNETIVIDDDMSDDLPIPQKRVRTGSRSSKRDDITTTNGNGVLNSTYNPFGVALPGRLEWKSEFTISDEEDFWPIIANREEINNQRRKANVISTASSRPGAGSSIDIGMSVNGISDRDFRHISPIHRQQQQQQKPDNSVLTPEEFAELEGVEEAVVL</sequence>
<feature type="compositionally biased region" description="Basic and acidic residues" evidence="1">
    <location>
        <begin position="363"/>
        <end position="374"/>
    </location>
</feature>
<feature type="region of interest" description="Disordered" evidence="1">
    <location>
        <begin position="168"/>
        <end position="200"/>
    </location>
</feature>
<evidence type="ECO:0008006" key="4">
    <source>
        <dbReference type="Google" id="ProtNLM"/>
    </source>
</evidence>
<feature type="compositionally biased region" description="Acidic residues" evidence="1">
    <location>
        <begin position="546"/>
        <end position="561"/>
    </location>
</feature>
<reference evidence="2 3" key="1">
    <citation type="submission" date="2024-01" db="EMBL/GenBank/DDBJ databases">
        <title>Comparative genomics of Cryptococcus and Kwoniella reveals pathogenesis evolution and contrasting modes of karyotype evolution via chromosome fusion or intercentromeric recombination.</title>
        <authorList>
            <person name="Coelho M.A."/>
            <person name="David-Palma M."/>
            <person name="Shea T."/>
            <person name="Bowers K."/>
            <person name="McGinley-Smith S."/>
            <person name="Mohammad A.W."/>
            <person name="Gnirke A."/>
            <person name="Yurkov A.M."/>
            <person name="Nowrousian M."/>
            <person name="Sun S."/>
            <person name="Cuomo C.A."/>
            <person name="Heitman J."/>
        </authorList>
    </citation>
    <scope>NUCLEOTIDE SEQUENCE [LARGE SCALE GENOMIC DNA]</scope>
    <source>
        <strain evidence="2 3">CBS 6074</strain>
    </source>
</reference>